<gene>
    <name evidence="1" type="ORF">CHINAEXTREME_11490</name>
</gene>
<evidence type="ECO:0000313" key="1">
    <source>
        <dbReference type="EMBL" id="APW98374.1"/>
    </source>
</evidence>
<dbReference type="Proteomes" id="UP000186547">
    <property type="component" value="Chromosome"/>
</dbReference>
<dbReference type="KEGG" id="hlc:CHINAEXTREME11490"/>
<name>A0A1P8LRH3_NATLA</name>
<dbReference type="RefSeq" id="WP_076738729.1">
    <property type="nucleotide sequence ID" value="NZ_AOLZ01000076.1"/>
</dbReference>
<dbReference type="InterPro" id="IPR055998">
    <property type="entry name" value="DUF7576"/>
</dbReference>
<organism evidence="1 2">
    <name type="scientific">Natronobacterium lacisalsi AJ5</name>
    <dbReference type="NCBI Taxonomy" id="358396"/>
    <lineage>
        <taxon>Archaea</taxon>
        <taxon>Methanobacteriati</taxon>
        <taxon>Methanobacteriota</taxon>
        <taxon>Stenosarchaea group</taxon>
        <taxon>Halobacteria</taxon>
        <taxon>Halobacteriales</taxon>
        <taxon>Natrialbaceae</taxon>
        <taxon>Natronobacterium</taxon>
    </lineage>
</organism>
<sequence>MPDPDEKPDQTPSDAPLNKELELCANCGAALSKDEWCPIITDTDTDGNLVIRSFCDEACKAAWSDGDISGNRNG</sequence>
<dbReference type="EMBL" id="CP019285">
    <property type="protein sequence ID" value="APW98374.1"/>
    <property type="molecule type" value="Genomic_DNA"/>
</dbReference>
<accession>A0A1P8LRH3</accession>
<protein>
    <submittedName>
        <fullName evidence="1">Uncharacterized protein</fullName>
    </submittedName>
</protein>
<proteinExistence type="predicted"/>
<dbReference type="AlphaFoldDB" id="A0A1P8LRH3"/>
<evidence type="ECO:0000313" key="2">
    <source>
        <dbReference type="Proteomes" id="UP000186547"/>
    </source>
</evidence>
<dbReference type="Pfam" id="PF24461">
    <property type="entry name" value="DUF7576"/>
    <property type="match status" value="1"/>
</dbReference>
<reference evidence="1 2" key="1">
    <citation type="journal article" date="2011" name="J. Bacteriol.">
        <title>Genome sequence of Halobiforma lacisalsi AJ5, an extremely halophilic archaeon which harbors a bop gene.</title>
        <authorList>
            <person name="Jiang X."/>
            <person name="Wang S."/>
            <person name="Cheng H."/>
            <person name="Huo Y."/>
            <person name="Zhang X."/>
            <person name="Zhu X."/>
            <person name="Han X."/>
            <person name="Ni P."/>
            <person name="Wu M."/>
        </authorList>
    </citation>
    <scope>NUCLEOTIDE SEQUENCE [LARGE SCALE GENOMIC DNA]</scope>
    <source>
        <strain evidence="1 2">AJ5</strain>
    </source>
</reference>